<gene>
    <name evidence="2" type="ORF">ANE_LOCUS25474</name>
</gene>
<sequence>MKKGSVVMPVQNETASSPVISSTFRISPVTRTAVTQPKKSSQQKEQDNDEGEVSSETKGNENSVSEIEQQWTKVTKGGKSSPQNYPATDKYID</sequence>
<feature type="compositionally biased region" description="Polar residues" evidence="1">
    <location>
        <begin position="54"/>
        <end position="86"/>
    </location>
</feature>
<protein>
    <submittedName>
        <fullName evidence="2">Uncharacterized protein</fullName>
    </submittedName>
</protein>
<evidence type="ECO:0000313" key="3">
    <source>
        <dbReference type="Proteomes" id="UP000489600"/>
    </source>
</evidence>
<proteinExistence type="predicted"/>
<evidence type="ECO:0000313" key="2">
    <source>
        <dbReference type="EMBL" id="VVB15030.1"/>
    </source>
</evidence>
<dbReference type="AlphaFoldDB" id="A0A565CMT6"/>
<feature type="compositionally biased region" description="Polar residues" evidence="1">
    <location>
        <begin position="11"/>
        <end position="40"/>
    </location>
</feature>
<evidence type="ECO:0000256" key="1">
    <source>
        <dbReference type="SAM" id="MobiDB-lite"/>
    </source>
</evidence>
<keyword evidence="3" id="KW-1185">Reference proteome</keyword>
<dbReference type="EMBL" id="CABITT030000008">
    <property type="protein sequence ID" value="VVB15030.1"/>
    <property type="molecule type" value="Genomic_DNA"/>
</dbReference>
<dbReference type="Proteomes" id="UP000489600">
    <property type="component" value="Unassembled WGS sequence"/>
</dbReference>
<accession>A0A565CMT6</accession>
<reference evidence="2" key="1">
    <citation type="submission" date="2019-07" db="EMBL/GenBank/DDBJ databases">
        <authorList>
            <person name="Dittberner H."/>
        </authorList>
    </citation>
    <scope>NUCLEOTIDE SEQUENCE [LARGE SCALE GENOMIC DNA]</scope>
</reference>
<feature type="region of interest" description="Disordered" evidence="1">
    <location>
        <begin position="1"/>
        <end position="93"/>
    </location>
</feature>
<name>A0A565CMT6_9BRAS</name>
<comment type="caution">
    <text evidence="2">The sequence shown here is derived from an EMBL/GenBank/DDBJ whole genome shotgun (WGS) entry which is preliminary data.</text>
</comment>
<organism evidence="2 3">
    <name type="scientific">Arabis nemorensis</name>
    <dbReference type="NCBI Taxonomy" id="586526"/>
    <lineage>
        <taxon>Eukaryota</taxon>
        <taxon>Viridiplantae</taxon>
        <taxon>Streptophyta</taxon>
        <taxon>Embryophyta</taxon>
        <taxon>Tracheophyta</taxon>
        <taxon>Spermatophyta</taxon>
        <taxon>Magnoliopsida</taxon>
        <taxon>eudicotyledons</taxon>
        <taxon>Gunneridae</taxon>
        <taxon>Pentapetalae</taxon>
        <taxon>rosids</taxon>
        <taxon>malvids</taxon>
        <taxon>Brassicales</taxon>
        <taxon>Brassicaceae</taxon>
        <taxon>Arabideae</taxon>
        <taxon>Arabis</taxon>
    </lineage>
</organism>